<dbReference type="PANTHER" id="PTHR15092:SF42">
    <property type="entry name" value="POLY(A)-SPECIFIC RIBONUCLEASE PARN-LIKE"/>
    <property type="match status" value="1"/>
</dbReference>
<dbReference type="InterPro" id="IPR036397">
    <property type="entry name" value="RNaseH_sf"/>
</dbReference>
<dbReference type="InterPro" id="IPR006941">
    <property type="entry name" value="RNase_CAF1"/>
</dbReference>
<dbReference type="Gene3D" id="3.30.9.10">
    <property type="entry name" value="D-Amino Acid Oxidase, subunit A, domain 2"/>
    <property type="match status" value="1"/>
</dbReference>
<feature type="domain" description="FAD dependent oxidoreductase" evidence="4">
    <location>
        <begin position="709"/>
        <end position="1107"/>
    </location>
</feature>
<evidence type="ECO:0000313" key="5">
    <source>
        <dbReference type="EMBL" id="KHG18699.1"/>
    </source>
</evidence>
<evidence type="ECO:0000259" key="4">
    <source>
        <dbReference type="Pfam" id="PF01266"/>
    </source>
</evidence>
<organism evidence="5 6">
    <name type="scientific">Gossypium arboreum</name>
    <name type="common">Tree cotton</name>
    <name type="synonym">Gossypium nanking</name>
    <dbReference type="NCBI Taxonomy" id="29729"/>
    <lineage>
        <taxon>Eukaryota</taxon>
        <taxon>Viridiplantae</taxon>
        <taxon>Streptophyta</taxon>
        <taxon>Embryophyta</taxon>
        <taxon>Tracheophyta</taxon>
        <taxon>Spermatophyta</taxon>
        <taxon>Magnoliopsida</taxon>
        <taxon>eudicotyledons</taxon>
        <taxon>Gunneridae</taxon>
        <taxon>Pentapetalae</taxon>
        <taxon>rosids</taxon>
        <taxon>malvids</taxon>
        <taxon>Malvales</taxon>
        <taxon>Malvaceae</taxon>
        <taxon>Malvoideae</taxon>
        <taxon>Gossypium</taxon>
    </lineage>
</organism>
<evidence type="ECO:0000256" key="3">
    <source>
        <dbReference type="SAM" id="Coils"/>
    </source>
</evidence>
<keyword evidence="3" id="KW-0175">Coiled coil</keyword>
<feature type="coiled-coil region" evidence="3">
    <location>
        <begin position="284"/>
        <end position="311"/>
    </location>
</feature>
<gene>
    <name evidence="5" type="ORF">F383_04661</name>
</gene>
<name>A0A0B0P3J0_GOSAR</name>
<evidence type="ECO:0000256" key="2">
    <source>
        <dbReference type="ARBA" id="ARBA00008372"/>
    </source>
</evidence>
<dbReference type="EMBL" id="KN411216">
    <property type="protein sequence ID" value="KHG18699.1"/>
    <property type="molecule type" value="Genomic_DNA"/>
</dbReference>
<dbReference type="Gene3D" id="3.50.50.60">
    <property type="entry name" value="FAD/NAD(P)-binding domain"/>
    <property type="match status" value="1"/>
</dbReference>
<dbReference type="SUPFAM" id="SSF53098">
    <property type="entry name" value="Ribonuclease H-like"/>
    <property type="match status" value="1"/>
</dbReference>
<dbReference type="Pfam" id="PF04857">
    <property type="entry name" value="CAF1"/>
    <property type="match status" value="1"/>
</dbReference>
<dbReference type="InterPro" id="IPR036188">
    <property type="entry name" value="FAD/NAD-bd_sf"/>
</dbReference>
<dbReference type="Proteomes" id="UP000032142">
    <property type="component" value="Unassembled WGS sequence"/>
</dbReference>
<dbReference type="Pfam" id="PF01266">
    <property type="entry name" value="DAO"/>
    <property type="match status" value="1"/>
</dbReference>
<evidence type="ECO:0000313" key="6">
    <source>
        <dbReference type="Proteomes" id="UP000032142"/>
    </source>
</evidence>
<comment type="similarity">
    <text evidence="2">Belongs to the CAF1 family.</text>
</comment>
<reference evidence="6" key="1">
    <citation type="submission" date="2014-09" db="EMBL/GenBank/DDBJ databases">
        <authorList>
            <person name="Mudge J."/>
            <person name="Ramaraj T."/>
            <person name="Lindquist I.E."/>
            <person name="Bharti A.K."/>
            <person name="Sundararajan A."/>
            <person name="Cameron C.T."/>
            <person name="Woodward J.E."/>
            <person name="May G.D."/>
            <person name="Brubaker C."/>
            <person name="Broadhvest J."/>
            <person name="Wilkins T.A."/>
        </authorList>
    </citation>
    <scope>NUCLEOTIDE SEQUENCE</scope>
    <source>
        <strain evidence="6">cv. AKA8401</strain>
    </source>
</reference>
<dbReference type="PANTHER" id="PTHR15092">
    <property type="entry name" value="POLY A -SPECIFIC RIBONUCLEASE/TARGET OF EGR1, MEMBER 1"/>
    <property type="match status" value="1"/>
</dbReference>
<dbReference type="GO" id="GO:0000175">
    <property type="term" value="F:3'-5'-RNA exonuclease activity"/>
    <property type="evidence" value="ECO:0007669"/>
    <property type="project" value="TreeGrafter"/>
</dbReference>
<dbReference type="AlphaFoldDB" id="A0A0B0P3J0"/>
<dbReference type="InterPro" id="IPR006076">
    <property type="entry name" value="FAD-dep_OxRdtase"/>
</dbReference>
<dbReference type="InterPro" id="IPR051181">
    <property type="entry name" value="CAF1_poly(A)_ribonucleases"/>
</dbReference>
<dbReference type="Gene3D" id="3.30.420.10">
    <property type="entry name" value="Ribonuclease H-like superfamily/Ribonuclease H"/>
    <property type="match status" value="2"/>
</dbReference>
<keyword evidence="6" id="KW-1185">Reference proteome</keyword>
<dbReference type="InterPro" id="IPR012337">
    <property type="entry name" value="RNaseH-like_sf"/>
</dbReference>
<accession>A0A0B0P3J0</accession>
<protein>
    <submittedName>
        <fullName evidence="5">Poly(A)-specific ribonuclease PARN-like</fullName>
    </submittedName>
</protein>
<sequence length="1127" mass="124196">MVALIRRRFFGTKISPNSHRHKLQWSVKQVTKSNFSDSLQEFKSHLSASDFVAVSLQNTGSFSAPWNRVSSFDSPETAYLKVRRAAERFQLLQFAICPFTISGSKVTAHPYNFHLFPRDELNIGMPSYSFSCQTSYLTAMARQGFDFNACIYDGISYLSRAQELAAIVRMANPINLNYVVEASSSPPTVADTVFVERVKCRIKHWKKSCIDSTSKKIDDALVKSLQKLVLGGEQYGSRPCMTIAVCSERQVQLVSEMLREFFDDLVALKIPTKGGGTQAVRVVLTSSKEDKSLLERELQNAEEEQNKKMRGFREVIELVSASQKPVVSHNTLNDFSVIHSKFIAPLPLDVNEFLNSLQSNFPLIFDVNHMMKGIGPLENVTSIPAAVSHLKNRFFAPIEMELSHGALLDESKIHGQTVVRICYLFAKLCSVLKITPGSIQSSDGKVLDGYANVFRSCSGNSEESLDGGIRIWTNSPRKVDCKDLVFLWGFRNRPSAGMLKSLLQGSHDVFSEEFDVCLVDKSCAIVVFFHPNLSQAFLDVMNSEEISGSLKELVSEGLRAADYDTYKRACSLGLWETDLASSLDKASATPDHLSQRDPETKPAEIYWCNDLIINLDDLSLNIKAEPAKTMSSASIAVNSPSSSNHFIKDGVTSVNVNRLCSFSFESGLFGSKIPTKKLSLSVNGTRPTRPERISYSGLEPVKASSRSFDVVIVGAGVIGLTIARQFLAGSDLSVAVVDKAVPCSGATGAGQGYIWMVHKNPASETWELTKRSHQLWKMLAETIRDQGMDPLQVLGWKKTGSLLVGRTPEDSVMLRKRVSQLSEACVRAEYLSTDELHYKEPAIYVGTDGGAAFAPDDCQLDAHQAVSYIEKVNRSFAPEGRYAEFYHEQVTGLVRSVVIFLQSTSSGEFEAVQTSNNTLYGKAIVVAAGCWSRSLMHDLFKGSHIQLDALVMPRKGHLLVFENFNPLQLNHGSMEVGYVDYQNATFPLGLDDQSQTLSVSMTATTDTMGNLVLGSSRQFAGFSTEVDDSIVLHIWKRAGEFFPKLKEPSLTDFIKNRKVRVGLRPYMPDGKPVIGNVPGLSNLFLATGHEGGGLSMALGTAEMVVDMVLSNTTYVDSSPFAAQGRCC</sequence>
<dbReference type="SUPFAM" id="SSF54373">
    <property type="entry name" value="FAD-linked reductases, C-terminal domain"/>
    <property type="match status" value="1"/>
</dbReference>
<dbReference type="SUPFAM" id="SSF51905">
    <property type="entry name" value="FAD/NAD(P)-binding domain"/>
    <property type="match status" value="1"/>
</dbReference>
<proteinExistence type="inferred from homology"/>
<dbReference type="GO" id="GO:0003723">
    <property type="term" value="F:RNA binding"/>
    <property type="evidence" value="ECO:0007669"/>
    <property type="project" value="TreeGrafter"/>
</dbReference>
<comment type="cofactor">
    <cofactor evidence="1">
        <name>a divalent metal cation</name>
        <dbReference type="ChEBI" id="CHEBI:60240"/>
    </cofactor>
</comment>
<evidence type="ECO:0000256" key="1">
    <source>
        <dbReference type="ARBA" id="ARBA00001968"/>
    </source>
</evidence>